<evidence type="ECO:0000313" key="4">
    <source>
        <dbReference type="Proteomes" id="UP000694044"/>
    </source>
</evidence>
<name>A0A8T1VSD9_9STRA</name>
<dbReference type="InterPro" id="IPR053820">
    <property type="entry name" value="MSL3_chromo-like"/>
</dbReference>
<feature type="domain" description="MSL3 chromodomain-like" evidence="2">
    <location>
        <begin position="12"/>
        <end position="76"/>
    </location>
</feature>
<proteinExistence type="predicted"/>
<reference evidence="3" key="1">
    <citation type="submission" date="2021-02" db="EMBL/GenBank/DDBJ databases">
        <authorList>
            <person name="Palmer J.M."/>
        </authorList>
    </citation>
    <scope>NUCLEOTIDE SEQUENCE</scope>
    <source>
        <strain evidence="3">SCRP734</strain>
    </source>
</reference>
<evidence type="ECO:0000313" key="3">
    <source>
        <dbReference type="EMBL" id="KAG7383128.1"/>
    </source>
</evidence>
<dbReference type="InterPro" id="IPR008676">
    <property type="entry name" value="MRG"/>
</dbReference>
<dbReference type="EMBL" id="JAGDFM010000186">
    <property type="protein sequence ID" value="KAG7383128.1"/>
    <property type="molecule type" value="Genomic_DNA"/>
</dbReference>
<organism evidence="3 4">
    <name type="scientific">Phytophthora pseudosyringae</name>
    <dbReference type="NCBI Taxonomy" id="221518"/>
    <lineage>
        <taxon>Eukaryota</taxon>
        <taxon>Sar</taxon>
        <taxon>Stramenopiles</taxon>
        <taxon>Oomycota</taxon>
        <taxon>Peronosporomycetes</taxon>
        <taxon>Peronosporales</taxon>
        <taxon>Peronosporaceae</taxon>
        <taxon>Phytophthora</taxon>
    </lineage>
</organism>
<dbReference type="GO" id="GO:0000123">
    <property type="term" value="C:histone acetyltransferase complex"/>
    <property type="evidence" value="ECO:0007669"/>
    <property type="project" value="TreeGrafter"/>
</dbReference>
<dbReference type="AlphaFoldDB" id="A0A8T1VSD9"/>
<evidence type="ECO:0000256" key="1">
    <source>
        <dbReference type="SAM" id="Coils"/>
    </source>
</evidence>
<dbReference type="GO" id="GO:0005634">
    <property type="term" value="C:nucleus"/>
    <property type="evidence" value="ECO:0007669"/>
    <property type="project" value="InterPro"/>
</dbReference>
<dbReference type="Proteomes" id="UP000694044">
    <property type="component" value="Unassembled WGS sequence"/>
</dbReference>
<comment type="caution">
    <text evidence="3">The sequence shown here is derived from an EMBL/GenBank/DDBJ whole genome shotgun (WGS) entry which is preliminary data.</text>
</comment>
<evidence type="ECO:0000259" key="2">
    <source>
        <dbReference type="Pfam" id="PF22732"/>
    </source>
</evidence>
<feature type="coiled-coil region" evidence="1">
    <location>
        <begin position="119"/>
        <end position="181"/>
    </location>
</feature>
<keyword evidence="4" id="KW-1185">Reference proteome</keyword>
<dbReference type="PANTHER" id="PTHR10880:SF15">
    <property type="entry name" value="MSL COMPLEX SUBUNIT 3"/>
    <property type="match status" value="1"/>
</dbReference>
<protein>
    <submittedName>
        <fullName evidence="3">Esa1p-associated factor</fullName>
    </submittedName>
</protein>
<dbReference type="GO" id="GO:0006325">
    <property type="term" value="P:chromatin organization"/>
    <property type="evidence" value="ECO:0007669"/>
    <property type="project" value="InterPro"/>
</dbReference>
<accession>A0A8T1VSD9</accession>
<dbReference type="OrthoDB" id="124855at2759"/>
<dbReference type="PANTHER" id="PTHR10880">
    <property type="entry name" value="MORTALITY FACTOR 4-LIKE PROTEIN"/>
    <property type="match status" value="1"/>
</dbReference>
<gene>
    <name evidence="3" type="primary">EAF3_1</name>
    <name evidence="3" type="ORF">PHYPSEUDO_004000</name>
</gene>
<sequence>MHLHFGGMGIQAGDKVLVYYDLLIFDAEVLKVEAAGSRASRFFVHFPGWSDSWDEWIAQENVLEDSPANRERQKKAKEELLVHNAAGDGLRPAQQDAAASARPSTLPGSERLVAMIGWMKTLDDSLTRLDRQVKGLVREQISQEVGAVQLKKRRAEAEVQKAELELEVARDLKRVKVAEETAMARKRLQDAGVSSEEIDAILPAAAR</sequence>
<keyword evidence="1" id="KW-0175">Coiled coil</keyword>
<dbReference type="GO" id="GO:0006355">
    <property type="term" value="P:regulation of DNA-templated transcription"/>
    <property type="evidence" value="ECO:0007669"/>
    <property type="project" value="InterPro"/>
</dbReference>
<dbReference type="Pfam" id="PF22732">
    <property type="entry name" value="MSL3_chromo-like"/>
    <property type="match status" value="1"/>
</dbReference>